<dbReference type="Proteomes" id="UP000032668">
    <property type="component" value="Unassembled WGS sequence"/>
</dbReference>
<evidence type="ECO:0008006" key="3">
    <source>
        <dbReference type="Google" id="ProtNLM"/>
    </source>
</evidence>
<dbReference type="OrthoDB" id="7284492at2"/>
<evidence type="ECO:0000313" key="2">
    <source>
        <dbReference type="Proteomes" id="UP000032668"/>
    </source>
</evidence>
<dbReference type="AlphaFoldDB" id="A0A0D6PF51"/>
<dbReference type="STRING" id="1120923.SAMN02746095_02968"/>
<protein>
    <recommendedName>
        <fullName evidence="3">Tail fiber protein</fullName>
    </recommendedName>
</protein>
<evidence type="ECO:0000313" key="1">
    <source>
        <dbReference type="EMBL" id="GAN79833.1"/>
    </source>
</evidence>
<dbReference type="RefSeq" id="WP_139284935.1">
    <property type="nucleotide sequence ID" value="NZ_BANC01000030.1"/>
</dbReference>
<keyword evidence="2" id="KW-1185">Reference proteome</keyword>
<proteinExistence type="predicted"/>
<comment type="caution">
    <text evidence="1">The sequence shown here is derived from an EMBL/GenBank/DDBJ whole genome shotgun (WGS) entry which is preliminary data.</text>
</comment>
<dbReference type="EMBL" id="BANC01000030">
    <property type="protein sequence ID" value="GAN79833.1"/>
    <property type="molecule type" value="Genomic_DNA"/>
</dbReference>
<organism evidence="1 2">
    <name type="scientific">Acidocella aminolytica 101 = DSM 11237</name>
    <dbReference type="NCBI Taxonomy" id="1120923"/>
    <lineage>
        <taxon>Bacteria</taxon>
        <taxon>Pseudomonadati</taxon>
        <taxon>Pseudomonadota</taxon>
        <taxon>Alphaproteobacteria</taxon>
        <taxon>Acetobacterales</taxon>
        <taxon>Acidocellaceae</taxon>
        <taxon>Acidocella</taxon>
    </lineage>
</organism>
<accession>A0A0D6PF51</accession>
<gene>
    <name evidence="1" type="ORF">Aam_030_066</name>
</gene>
<name>A0A0D6PF51_9PROT</name>
<sequence>MDRVIVYPSAIPLDTDILQPQRNEMVSLGWLLQSVMGTETGAVGLTCTPTNPASLTVNIGPGAIWAKSEVDANSFGSLAADSSPLMKMGIAAEAAGTDFTLAAPGTAGQSINYLIEASFEEADTDPVVLPYVNAANPSQPFSGPNNSGAAQNKVRAQKVALQLKAGAAATAGTQVTPAVDVGWIGLYVVTVNYGQSAITSTSIAQYAGNAFRGPSLLEVIQSGATNFAVDSSPTANAVILAFRPALTNTTRLTGTRIAFQAANSNTGATSLTDGVSTCTLYANGAAMVGGEIVGGAHYVAEYAGNNQYNLIAQSAGEVAVSAATHATHAVNLGQLFETLWPTANETINPTAFFTVVLPSESSGGLTLPLNKGTTPGQRVFIYGTNSGPVTIATVDNTFNIQSPSVMQNSYTLPSVYGCYVEFLWDGLDYRYQSGSQPEIRPAVQSYQPPTLGQVQTALNGVAAFSMPRPGDLNAAGLGWSSWNAGDGNIPVAGSYGIAWTVSQTGSATPSASNWLTQIAWTTAGLQFVRQNVDNAGWGAWSQVATTADLQASQAVQATYYNAINYTANSVTNITTSVTFTAPATGKLEVIATADYYSGSTDLSVSATNGTVGFFQASRSPASAGGAGAGVGIVSVTAGQSVTIQASASQASGGPMNVALYAKYI</sequence>
<reference evidence="1 2" key="1">
    <citation type="submission" date="2012-11" db="EMBL/GenBank/DDBJ databases">
        <title>Whole genome sequence of Acidocella aminolytica 101 = DSM 11237.</title>
        <authorList>
            <person name="Azuma Y."/>
            <person name="Higashiura N."/>
            <person name="Hirakawa H."/>
            <person name="Matsushita K."/>
        </authorList>
    </citation>
    <scope>NUCLEOTIDE SEQUENCE [LARGE SCALE GENOMIC DNA]</scope>
    <source>
        <strain evidence="2">101 / DSM 11237</strain>
    </source>
</reference>